<reference evidence="1" key="1">
    <citation type="journal article" date="2021" name="Proc. Natl. Acad. Sci. U.S.A.">
        <title>A Catalog of Tens of Thousands of Viruses from Human Metagenomes Reveals Hidden Associations with Chronic Diseases.</title>
        <authorList>
            <person name="Tisza M.J."/>
            <person name="Buck C.B."/>
        </authorList>
    </citation>
    <scope>NUCLEOTIDE SEQUENCE</scope>
    <source>
        <strain evidence="1">CtaCq7</strain>
    </source>
</reference>
<protein>
    <submittedName>
        <fullName evidence="1">Uncharacterized protein</fullName>
    </submittedName>
</protein>
<sequence>MYVLARKKKDKSVEEINKEIYENLLEFLIQGNRKSLNAKNKKLLKDFENEVETYPKRIYFLYQIQDCYLEWNTLSTDVNANFNQLIYLINLNKEDLHRQYISPYDIDPKYLKTDKSKIVIHKDEKIMKDYTELEKKVGII</sequence>
<dbReference type="EMBL" id="BK015821">
    <property type="protein sequence ID" value="DAE26656.1"/>
    <property type="molecule type" value="Genomic_DNA"/>
</dbReference>
<name>A0A8S5R5K0_9CAUD</name>
<accession>A0A8S5R5K0</accession>
<proteinExistence type="predicted"/>
<evidence type="ECO:0000313" key="1">
    <source>
        <dbReference type="EMBL" id="DAE26656.1"/>
    </source>
</evidence>
<organism evidence="1">
    <name type="scientific">Ackermannviridae sp. ctaCq7</name>
    <dbReference type="NCBI Taxonomy" id="2827294"/>
    <lineage>
        <taxon>Viruses</taxon>
        <taxon>Duplodnaviria</taxon>
        <taxon>Heunggongvirae</taxon>
        <taxon>Uroviricota</taxon>
        <taxon>Caudoviricetes</taxon>
        <taxon>Pantevenvirales</taxon>
        <taxon>Ackermannviridae</taxon>
    </lineage>
</organism>